<keyword evidence="4 5" id="KW-0472">Membrane</keyword>
<feature type="transmembrane region" description="Helical" evidence="5">
    <location>
        <begin position="39"/>
        <end position="60"/>
    </location>
</feature>
<feature type="transmembrane region" description="Helical" evidence="5">
    <location>
        <begin position="90"/>
        <end position="112"/>
    </location>
</feature>
<dbReference type="PANTHER" id="PTHR23291:SF93">
    <property type="entry name" value="BAX INHIBITOR 1-LIKE"/>
    <property type="match status" value="1"/>
</dbReference>
<sequence>MKLQAMNAVKAYFKRSWRKADMMNFGVIPQHAYTSLKRVYLTLFCAMLSFTFGSFLHFIWEVGGKFTVLSSVACLRRLYFTSPWRVRTRVILLMYAAYSFGASFGLLTKYLFEAEQGKHSSLALQPCCQPFGSLLVNALDILDSHTAHCMLTVYTLLVLFMGYLVLYSQEILYDARYGDVNYVNCTFTVFFCLPAIVVHAARLYLGAEIQQHRQNQS</sequence>
<dbReference type="InterPro" id="IPR006214">
    <property type="entry name" value="Bax_inhibitor_1-related"/>
</dbReference>
<gene>
    <name evidence="6" type="primary">TMBIM6_2</name>
    <name evidence="6" type="ORF">HAX54_037290</name>
</gene>
<dbReference type="PANTHER" id="PTHR23291">
    <property type="entry name" value="BAX INHIBITOR-RELATED"/>
    <property type="match status" value="1"/>
</dbReference>
<evidence type="ECO:0000256" key="5">
    <source>
        <dbReference type="RuleBase" id="RU004379"/>
    </source>
</evidence>
<protein>
    <submittedName>
        <fullName evidence="6">Bax inhibitor 1</fullName>
    </submittedName>
</protein>
<keyword evidence="3 5" id="KW-1133">Transmembrane helix</keyword>
<evidence type="ECO:0000313" key="7">
    <source>
        <dbReference type="Proteomes" id="UP000823775"/>
    </source>
</evidence>
<keyword evidence="7" id="KW-1185">Reference proteome</keyword>
<comment type="caution">
    <text evidence="5">Lacks conserved residue(s) required for the propagation of feature annotation.</text>
</comment>
<feature type="transmembrane region" description="Helical" evidence="5">
    <location>
        <begin position="187"/>
        <end position="205"/>
    </location>
</feature>
<evidence type="ECO:0000256" key="3">
    <source>
        <dbReference type="ARBA" id="ARBA00022989"/>
    </source>
</evidence>
<reference evidence="6 7" key="1">
    <citation type="journal article" date="2021" name="BMC Genomics">
        <title>Datura genome reveals duplications of psychoactive alkaloid biosynthetic genes and high mutation rate following tissue culture.</title>
        <authorList>
            <person name="Rajewski A."/>
            <person name="Carter-House D."/>
            <person name="Stajich J."/>
            <person name="Litt A."/>
        </authorList>
    </citation>
    <scope>NUCLEOTIDE SEQUENCE [LARGE SCALE GENOMIC DNA]</scope>
    <source>
        <strain evidence="6">AR-01</strain>
    </source>
</reference>
<keyword evidence="2 5" id="KW-0812">Transmembrane</keyword>
<dbReference type="Proteomes" id="UP000823775">
    <property type="component" value="Unassembled WGS sequence"/>
</dbReference>
<dbReference type="EMBL" id="JACEIK010000005">
    <property type="protein sequence ID" value="MCD7446083.1"/>
    <property type="molecule type" value="Genomic_DNA"/>
</dbReference>
<name>A0ABS8RHA2_DATST</name>
<evidence type="ECO:0000256" key="4">
    <source>
        <dbReference type="ARBA" id="ARBA00023136"/>
    </source>
</evidence>
<accession>A0ABS8RHA2</accession>
<comment type="caution">
    <text evidence="6">The sequence shown here is derived from an EMBL/GenBank/DDBJ whole genome shotgun (WGS) entry which is preliminary data.</text>
</comment>
<evidence type="ECO:0000256" key="2">
    <source>
        <dbReference type="ARBA" id="ARBA00022692"/>
    </source>
</evidence>
<feature type="transmembrane region" description="Helical" evidence="5">
    <location>
        <begin position="149"/>
        <end position="167"/>
    </location>
</feature>
<evidence type="ECO:0000256" key="1">
    <source>
        <dbReference type="ARBA" id="ARBA00004141"/>
    </source>
</evidence>
<proteinExistence type="inferred from homology"/>
<evidence type="ECO:0000313" key="6">
    <source>
        <dbReference type="EMBL" id="MCD7446083.1"/>
    </source>
</evidence>
<comment type="subcellular location">
    <subcellularLocation>
        <location evidence="1">Membrane</location>
        <topology evidence="1">Multi-pass membrane protein</topology>
    </subcellularLocation>
</comment>
<comment type="similarity">
    <text evidence="5">Belongs to the BI1 family.</text>
</comment>
<organism evidence="6 7">
    <name type="scientific">Datura stramonium</name>
    <name type="common">Jimsonweed</name>
    <name type="synonym">Common thornapple</name>
    <dbReference type="NCBI Taxonomy" id="4076"/>
    <lineage>
        <taxon>Eukaryota</taxon>
        <taxon>Viridiplantae</taxon>
        <taxon>Streptophyta</taxon>
        <taxon>Embryophyta</taxon>
        <taxon>Tracheophyta</taxon>
        <taxon>Spermatophyta</taxon>
        <taxon>Magnoliopsida</taxon>
        <taxon>eudicotyledons</taxon>
        <taxon>Gunneridae</taxon>
        <taxon>Pentapetalae</taxon>
        <taxon>asterids</taxon>
        <taxon>lamiids</taxon>
        <taxon>Solanales</taxon>
        <taxon>Solanaceae</taxon>
        <taxon>Solanoideae</taxon>
        <taxon>Datureae</taxon>
        <taxon>Datura</taxon>
    </lineage>
</organism>